<keyword evidence="2" id="KW-1185">Reference proteome</keyword>
<gene>
    <name evidence="1" type="ORF">PMG25_23845</name>
</gene>
<accession>A0ABT7BD87</accession>
<evidence type="ECO:0000313" key="1">
    <source>
        <dbReference type="EMBL" id="MDJ1177130.1"/>
    </source>
</evidence>
<evidence type="ECO:0000313" key="2">
    <source>
        <dbReference type="Proteomes" id="UP001235849"/>
    </source>
</evidence>
<proteinExistence type="predicted"/>
<dbReference type="SUPFAM" id="SSF53756">
    <property type="entry name" value="UDP-Glycosyltransferase/glycogen phosphorylase"/>
    <property type="match status" value="1"/>
</dbReference>
<reference evidence="1 2" key="1">
    <citation type="submission" date="2023-01" db="EMBL/GenBank/DDBJ databases">
        <title>Novel diversity within Roseofilum (Cyanobacteria; Desertifilaceae) from marine benthic mats with descriptions of four novel species.</title>
        <authorList>
            <person name="Wang Y."/>
            <person name="Berthold D.E."/>
            <person name="Hu J."/>
            <person name="Lefler F.W."/>
            <person name="Laughinghouse H.D. IV."/>
        </authorList>
    </citation>
    <scope>NUCLEOTIDE SEQUENCE [LARGE SCALE GENOMIC DNA]</scope>
    <source>
        <strain evidence="1 2">BLCC-M114</strain>
    </source>
</reference>
<dbReference type="RefSeq" id="WP_283769376.1">
    <property type="nucleotide sequence ID" value="NZ_JAQOSO010000119.1"/>
</dbReference>
<sequence>MKKIKEWVKQSFPNLQTLYKKIMAKTWSTDSIVYYTGNHHEGLTPDSLKVGASGSHAAVIYLAREWAKLGHEVTVYSNCGDQEGTYDGVKYVNYYKFNWCDRFDTVIIWRHSTLVQYPINTKNLWLDWHDTLGPAKAFTTERLEPFDKIFSKSNYQRQLLPQFNDDKFVVIHNGVSEEISKLYNKPKNPHKLIYGSRYYRGLEYMLTYGWPIIKREIPEAELHLYYGFTKRDNQPKHAEWRKKMVDLMSQPGVFDHGRVSQDKILEEKSTSLIHYYGCTYPEIDCISVRESAMVGCIPVMTDLAALGEKPYGIKVSGDPESQETQEAVAYKVIELLREDPEKLQLIREEFKQLAQEETWEKIAPIWLKYQQKE</sequence>
<name>A0ABT7BD87_9CYAN</name>
<protein>
    <submittedName>
        <fullName evidence="1">Glycosyltransferase family 1 protein</fullName>
    </submittedName>
</protein>
<organism evidence="1 2">
    <name type="scientific">Roseofilum capinflatum BLCC-M114</name>
    <dbReference type="NCBI Taxonomy" id="3022440"/>
    <lineage>
        <taxon>Bacteria</taxon>
        <taxon>Bacillati</taxon>
        <taxon>Cyanobacteriota</taxon>
        <taxon>Cyanophyceae</taxon>
        <taxon>Desertifilales</taxon>
        <taxon>Desertifilaceae</taxon>
        <taxon>Roseofilum</taxon>
        <taxon>Roseofilum capinflatum</taxon>
    </lineage>
</organism>
<comment type="caution">
    <text evidence="1">The sequence shown here is derived from an EMBL/GenBank/DDBJ whole genome shotgun (WGS) entry which is preliminary data.</text>
</comment>
<dbReference type="EMBL" id="JAQOSO010000119">
    <property type="protein sequence ID" value="MDJ1177130.1"/>
    <property type="molecule type" value="Genomic_DNA"/>
</dbReference>
<dbReference type="Proteomes" id="UP001235849">
    <property type="component" value="Unassembled WGS sequence"/>
</dbReference>